<dbReference type="RefSeq" id="WP_311555342.1">
    <property type="nucleotide sequence ID" value="NZ_JAVREJ010000003.1"/>
</dbReference>
<dbReference type="InterPro" id="IPR002938">
    <property type="entry name" value="FAD-bd"/>
</dbReference>
<dbReference type="SUPFAM" id="SSF51905">
    <property type="entry name" value="FAD/NAD(P)-binding domain"/>
    <property type="match status" value="1"/>
</dbReference>
<dbReference type="InterPro" id="IPR050631">
    <property type="entry name" value="PheA/TfdB_FAD_monoxygenase"/>
</dbReference>
<gene>
    <name evidence="4" type="ORF">RM445_07325</name>
</gene>
<sequence>MTTDSATRCVVVGGGPGGLMLAYLLARGGVAVTLLESRPDFDRQFRGDTLAPPVLELLDTLGLSDPLLASVPHGTADAFMWSTPTRSYRLADYRRTSAKYPYYALVPQGRFLPFMVQEAARFAGFRVEMGARVSTLLRDDSGRVTGVEYVREGERCRLRADLVVGADGRNSKVRTLSSITATELGAHLDICWFEVPRRDGDPPLSGLGLIADPGTTLAVLGQAASWQLGYTIPAGDFPALRTAGIGPVTSAFRRRLPWLCDRLDGLTEVNQLSLLPVRITRTDRWSEPGLLLIGDAAHVISPVGGNGVNYAVLDAVEAANRLVGALSADPVDPAAVDAATAVVEAARRPQVDRDQLRQKRTERSAAKRLRSGDPRSPLVLRLLSVLPAVARLVAARGVRALAAPPVDDRILHPATGVTPRSSAPPG</sequence>
<reference evidence="5" key="1">
    <citation type="submission" date="2023-07" db="EMBL/GenBank/DDBJ databases">
        <title>30 novel species of actinomycetes from the DSMZ collection.</title>
        <authorList>
            <person name="Nouioui I."/>
        </authorList>
    </citation>
    <scope>NUCLEOTIDE SEQUENCE [LARGE SCALE GENOMIC DNA]</scope>
    <source>
        <strain evidence="5">DSM 45834</strain>
    </source>
</reference>
<dbReference type="PRINTS" id="PR00420">
    <property type="entry name" value="RNGMNOXGNASE"/>
</dbReference>
<keyword evidence="4" id="KW-0503">Monooxygenase</keyword>
<keyword evidence="5" id="KW-1185">Reference proteome</keyword>
<evidence type="ECO:0000313" key="4">
    <source>
        <dbReference type="EMBL" id="MDT0349336.1"/>
    </source>
</evidence>
<accession>A0ABU2N6I7</accession>
<dbReference type="Gene3D" id="3.50.50.60">
    <property type="entry name" value="FAD/NAD(P)-binding domain"/>
    <property type="match status" value="2"/>
</dbReference>
<dbReference type="PANTHER" id="PTHR43476">
    <property type="entry name" value="3-(3-HYDROXY-PHENYL)PROPIONATE/3-HYDROXYCINNAMIC ACID HYDROXYLASE"/>
    <property type="match status" value="1"/>
</dbReference>
<proteinExistence type="predicted"/>
<evidence type="ECO:0000313" key="5">
    <source>
        <dbReference type="Proteomes" id="UP001183202"/>
    </source>
</evidence>
<evidence type="ECO:0000256" key="1">
    <source>
        <dbReference type="ARBA" id="ARBA00023002"/>
    </source>
</evidence>
<feature type="region of interest" description="Disordered" evidence="2">
    <location>
        <begin position="349"/>
        <end position="371"/>
    </location>
</feature>
<organism evidence="4 5">
    <name type="scientific">Pseudonocardia charpentierae</name>
    <dbReference type="NCBI Taxonomy" id="3075545"/>
    <lineage>
        <taxon>Bacteria</taxon>
        <taxon>Bacillati</taxon>
        <taxon>Actinomycetota</taxon>
        <taxon>Actinomycetes</taxon>
        <taxon>Pseudonocardiales</taxon>
        <taxon>Pseudonocardiaceae</taxon>
        <taxon>Pseudonocardia</taxon>
    </lineage>
</organism>
<dbReference type="PANTHER" id="PTHR43476:SF5">
    <property type="entry name" value="FAD-DEPENDENT MONOOXYGENASE"/>
    <property type="match status" value="1"/>
</dbReference>
<evidence type="ECO:0000256" key="2">
    <source>
        <dbReference type="SAM" id="MobiDB-lite"/>
    </source>
</evidence>
<dbReference type="EMBL" id="JAVREJ010000003">
    <property type="protein sequence ID" value="MDT0349336.1"/>
    <property type="molecule type" value="Genomic_DNA"/>
</dbReference>
<keyword evidence="1" id="KW-0560">Oxidoreductase</keyword>
<feature type="domain" description="FAD-binding" evidence="3">
    <location>
        <begin position="7"/>
        <end position="327"/>
    </location>
</feature>
<evidence type="ECO:0000259" key="3">
    <source>
        <dbReference type="Pfam" id="PF01494"/>
    </source>
</evidence>
<dbReference type="Pfam" id="PF01494">
    <property type="entry name" value="FAD_binding_3"/>
    <property type="match status" value="1"/>
</dbReference>
<dbReference type="GO" id="GO:0004497">
    <property type="term" value="F:monooxygenase activity"/>
    <property type="evidence" value="ECO:0007669"/>
    <property type="project" value="UniProtKB-KW"/>
</dbReference>
<dbReference type="Proteomes" id="UP001183202">
    <property type="component" value="Unassembled WGS sequence"/>
</dbReference>
<name>A0ABU2N6I7_9PSEU</name>
<comment type="caution">
    <text evidence="4">The sequence shown here is derived from an EMBL/GenBank/DDBJ whole genome shotgun (WGS) entry which is preliminary data.</text>
</comment>
<dbReference type="InterPro" id="IPR036188">
    <property type="entry name" value="FAD/NAD-bd_sf"/>
</dbReference>
<protein>
    <submittedName>
        <fullName evidence="4">FAD-dependent monooxygenase</fullName>
    </submittedName>
</protein>